<dbReference type="AlphaFoldDB" id="A0A5B7ICK4"/>
<evidence type="ECO:0000313" key="2">
    <source>
        <dbReference type="EMBL" id="MPC83201.1"/>
    </source>
</evidence>
<feature type="region of interest" description="Disordered" evidence="1">
    <location>
        <begin position="1"/>
        <end position="44"/>
    </location>
</feature>
<evidence type="ECO:0000256" key="1">
    <source>
        <dbReference type="SAM" id="MobiDB-lite"/>
    </source>
</evidence>
<evidence type="ECO:0000313" key="3">
    <source>
        <dbReference type="Proteomes" id="UP000324222"/>
    </source>
</evidence>
<feature type="compositionally biased region" description="Basic and acidic residues" evidence="1">
    <location>
        <begin position="1"/>
        <end position="11"/>
    </location>
</feature>
<name>A0A5B7ICK4_PORTR</name>
<dbReference type="EMBL" id="VSRR010061845">
    <property type="protein sequence ID" value="MPC83201.1"/>
    <property type="molecule type" value="Genomic_DNA"/>
</dbReference>
<reference evidence="2 3" key="1">
    <citation type="submission" date="2019-05" db="EMBL/GenBank/DDBJ databases">
        <title>Another draft genome of Portunus trituberculatus and its Hox gene families provides insights of decapod evolution.</title>
        <authorList>
            <person name="Jeong J.-H."/>
            <person name="Song I."/>
            <person name="Kim S."/>
            <person name="Choi T."/>
            <person name="Kim D."/>
            <person name="Ryu S."/>
            <person name="Kim W."/>
        </authorList>
    </citation>
    <scope>NUCLEOTIDE SEQUENCE [LARGE SCALE GENOMIC DNA]</scope>
    <source>
        <tissue evidence="2">Muscle</tissue>
    </source>
</reference>
<sequence>MGVSEKEERDGSGGGGDDGDGGGVAQSSSEGRGLKVESMGGRHRPASLITPLSVVVPGRVGSPFTSLIARQLHRELHEGSQRPPTRQFFRVRKLTFADYVITARLL</sequence>
<dbReference type="Proteomes" id="UP000324222">
    <property type="component" value="Unassembled WGS sequence"/>
</dbReference>
<proteinExistence type="predicted"/>
<protein>
    <submittedName>
        <fullName evidence="2">Uncharacterized protein</fullName>
    </submittedName>
</protein>
<gene>
    <name evidence="2" type="ORF">E2C01_077903</name>
</gene>
<comment type="caution">
    <text evidence="2">The sequence shown here is derived from an EMBL/GenBank/DDBJ whole genome shotgun (WGS) entry which is preliminary data.</text>
</comment>
<keyword evidence="3" id="KW-1185">Reference proteome</keyword>
<organism evidence="2 3">
    <name type="scientific">Portunus trituberculatus</name>
    <name type="common">Swimming crab</name>
    <name type="synonym">Neptunus trituberculatus</name>
    <dbReference type="NCBI Taxonomy" id="210409"/>
    <lineage>
        <taxon>Eukaryota</taxon>
        <taxon>Metazoa</taxon>
        <taxon>Ecdysozoa</taxon>
        <taxon>Arthropoda</taxon>
        <taxon>Crustacea</taxon>
        <taxon>Multicrustacea</taxon>
        <taxon>Malacostraca</taxon>
        <taxon>Eumalacostraca</taxon>
        <taxon>Eucarida</taxon>
        <taxon>Decapoda</taxon>
        <taxon>Pleocyemata</taxon>
        <taxon>Brachyura</taxon>
        <taxon>Eubrachyura</taxon>
        <taxon>Portunoidea</taxon>
        <taxon>Portunidae</taxon>
        <taxon>Portuninae</taxon>
        <taxon>Portunus</taxon>
    </lineage>
</organism>
<accession>A0A5B7ICK4</accession>
<feature type="compositionally biased region" description="Gly residues" evidence="1">
    <location>
        <begin position="12"/>
        <end position="24"/>
    </location>
</feature>